<name>A0ACC2V7J3_9TREE</name>
<organism evidence="1 2">
    <name type="scientific">Naganishia adeliensis</name>
    <dbReference type="NCBI Taxonomy" id="92952"/>
    <lineage>
        <taxon>Eukaryota</taxon>
        <taxon>Fungi</taxon>
        <taxon>Dikarya</taxon>
        <taxon>Basidiomycota</taxon>
        <taxon>Agaricomycotina</taxon>
        <taxon>Tremellomycetes</taxon>
        <taxon>Filobasidiales</taxon>
        <taxon>Filobasidiaceae</taxon>
        <taxon>Naganishia</taxon>
    </lineage>
</organism>
<accession>A0ACC2V7J3</accession>
<reference evidence="1" key="1">
    <citation type="submission" date="2023-04" db="EMBL/GenBank/DDBJ databases">
        <title>Draft Genome sequencing of Naganishia species isolated from polar environments using Oxford Nanopore Technology.</title>
        <authorList>
            <person name="Leo P."/>
            <person name="Venkateswaran K."/>
        </authorList>
    </citation>
    <scope>NUCLEOTIDE SEQUENCE</scope>
    <source>
        <strain evidence="1">MNA-CCFEE 5262</strain>
    </source>
</reference>
<evidence type="ECO:0000313" key="2">
    <source>
        <dbReference type="Proteomes" id="UP001230649"/>
    </source>
</evidence>
<dbReference type="Proteomes" id="UP001230649">
    <property type="component" value="Unassembled WGS sequence"/>
</dbReference>
<proteinExistence type="predicted"/>
<dbReference type="EMBL" id="JASBWS010000129">
    <property type="protein sequence ID" value="KAJ9095090.1"/>
    <property type="molecule type" value="Genomic_DNA"/>
</dbReference>
<evidence type="ECO:0000313" key="1">
    <source>
        <dbReference type="EMBL" id="KAJ9095090.1"/>
    </source>
</evidence>
<sequence length="315" mass="35194">MEKRFVPQAVTTKESVKPSATAFIALNIVRFLSIVALVLIFASQIVGAANDVEAYKESKIENVTHTAYVTDDLDCDYYEYSFIVILILLPTELVIPCKRLTQFYLDYVPIISPSHGLGILGVIQCWIASTVLSKYVMKFEQASGFMCFIVGCLNILMGLIFRSSAKPRRSLFSWENVAQLTPQTKAAHKVYTTYNDKFEIIRPFADVAVAAMTKNKPTTTTTTHDVPHSSTDNLLHKDELRSQTYTEPDVDRFRDRRSTNAEASGSKRFSRLAGATFGNFGFGKQAQKPDGLKGLVITKPMETLPRYAPDAALRH</sequence>
<protein>
    <submittedName>
        <fullName evidence="1">Uncharacterized protein</fullName>
    </submittedName>
</protein>
<keyword evidence="2" id="KW-1185">Reference proteome</keyword>
<comment type="caution">
    <text evidence="1">The sequence shown here is derived from an EMBL/GenBank/DDBJ whole genome shotgun (WGS) entry which is preliminary data.</text>
</comment>
<gene>
    <name evidence="1" type="ORF">QFC20_006740</name>
</gene>